<name>A0A0R1KJV9_9LACO</name>
<reference evidence="2 3" key="1">
    <citation type="journal article" date="2015" name="Genome Announc.">
        <title>Expanding the biotechnology potential of lactobacilli through comparative genomics of 213 strains and associated genera.</title>
        <authorList>
            <person name="Sun Z."/>
            <person name="Harris H.M."/>
            <person name="McCann A."/>
            <person name="Guo C."/>
            <person name="Argimon S."/>
            <person name="Zhang W."/>
            <person name="Yang X."/>
            <person name="Jeffery I.B."/>
            <person name="Cooney J.C."/>
            <person name="Kagawa T.F."/>
            <person name="Liu W."/>
            <person name="Song Y."/>
            <person name="Salvetti E."/>
            <person name="Wrobel A."/>
            <person name="Rasinkangas P."/>
            <person name="Parkhill J."/>
            <person name="Rea M.C."/>
            <person name="O'Sullivan O."/>
            <person name="Ritari J."/>
            <person name="Douillard F.P."/>
            <person name="Paul Ross R."/>
            <person name="Yang R."/>
            <person name="Briner A.E."/>
            <person name="Felis G.E."/>
            <person name="de Vos W.M."/>
            <person name="Barrangou R."/>
            <person name="Klaenhammer T.R."/>
            <person name="Caufield P.W."/>
            <person name="Cui Y."/>
            <person name="Zhang H."/>
            <person name="O'Toole P.W."/>
        </authorList>
    </citation>
    <scope>NUCLEOTIDE SEQUENCE [LARGE SCALE GENOMIC DNA]</scope>
    <source>
        <strain evidence="2 3">DSM 19674</strain>
    </source>
</reference>
<organism evidence="2 3">
    <name type="scientific">Companilactobacillus bobalius DSM 19674</name>
    <dbReference type="NCBI Taxonomy" id="1423788"/>
    <lineage>
        <taxon>Bacteria</taxon>
        <taxon>Bacillati</taxon>
        <taxon>Bacillota</taxon>
        <taxon>Bacilli</taxon>
        <taxon>Lactobacillales</taxon>
        <taxon>Lactobacillaceae</taxon>
        <taxon>Companilactobacillus</taxon>
        <taxon>Companilactobacillus bobalius</taxon>
    </lineage>
</organism>
<keyword evidence="1" id="KW-1133">Transmembrane helix</keyword>
<keyword evidence="1" id="KW-0472">Membrane</keyword>
<keyword evidence="1" id="KW-0812">Transmembrane</keyword>
<evidence type="ECO:0000313" key="3">
    <source>
        <dbReference type="Proteomes" id="UP000051515"/>
    </source>
</evidence>
<keyword evidence="3" id="KW-1185">Reference proteome</keyword>
<dbReference type="PATRIC" id="fig|1423788.3.peg.1609"/>
<gene>
    <name evidence="2" type="ORF">FC78_GL001562</name>
</gene>
<dbReference type="EMBL" id="AZDY01000036">
    <property type="protein sequence ID" value="KRK83605.1"/>
    <property type="molecule type" value="Genomic_DNA"/>
</dbReference>
<sequence>MGIWAIVIGVILILLSLQTFRSVAKTFKKLKKGEITNPSPFIAYALWTTDVIALFIGIAGVMTFTFY</sequence>
<feature type="transmembrane region" description="Helical" evidence="1">
    <location>
        <begin position="40"/>
        <end position="66"/>
    </location>
</feature>
<protein>
    <submittedName>
        <fullName evidence="2">Uncharacterized protein</fullName>
    </submittedName>
</protein>
<dbReference type="RefSeq" id="WP_056951857.1">
    <property type="nucleotide sequence ID" value="NZ_AZDY01000036.1"/>
</dbReference>
<comment type="caution">
    <text evidence="2">The sequence shown here is derived from an EMBL/GenBank/DDBJ whole genome shotgun (WGS) entry which is preliminary data.</text>
</comment>
<dbReference type="AlphaFoldDB" id="A0A0R1KJV9"/>
<evidence type="ECO:0000256" key="1">
    <source>
        <dbReference type="SAM" id="Phobius"/>
    </source>
</evidence>
<evidence type="ECO:0000313" key="2">
    <source>
        <dbReference type="EMBL" id="KRK83605.1"/>
    </source>
</evidence>
<dbReference type="Proteomes" id="UP000051515">
    <property type="component" value="Unassembled WGS sequence"/>
</dbReference>
<proteinExistence type="predicted"/>
<accession>A0A0R1KJV9</accession>
<dbReference type="OrthoDB" id="9897686at2"/>